<dbReference type="EMBL" id="JACBYR010000001">
    <property type="protein sequence ID" value="NYE81458.1"/>
    <property type="molecule type" value="Genomic_DNA"/>
</dbReference>
<dbReference type="GO" id="GO:0003700">
    <property type="term" value="F:DNA-binding transcription factor activity"/>
    <property type="evidence" value="ECO:0007669"/>
    <property type="project" value="InterPro"/>
</dbReference>
<dbReference type="InterPro" id="IPR036388">
    <property type="entry name" value="WH-like_DNA-bd_sf"/>
</dbReference>
<dbReference type="InterPro" id="IPR036390">
    <property type="entry name" value="WH_DNA-bd_sf"/>
</dbReference>
<dbReference type="Gene3D" id="1.10.10.10">
    <property type="entry name" value="Winged helix-like DNA-binding domain superfamily/Winged helix DNA-binding domain"/>
    <property type="match status" value="1"/>
</dbReference>
<evidence type="ECO:0000259" key="1">
    <source>
        <dbReference type="PROSITE" id="PS50995"/>
    </source>
</evidence>
<dbReference type="SUPFAM" id="SSF46785">
    <property type="entry name" value="Winged helix' DNA-binding domain"/>
    <property type="match status" value="1"/>
</dbReference>
<dbReference type="PANTHER" id="PTHR33164">
    <property type="entry name" value="TRANSCRIPTIONAL REGULATOR, MARR FAMILY"/>
    <property type="match status" value="1"/>
</dbReference>
<keyword evidence="2" id="KW-0238">DNA-binding</keyword>
<dbReference type="GO" id="GO:0006950">
    <property type="term" value="P:response to stress"/>
    <property type="evidence" value="ECO:0007669"/>
    <property type="project" value="TreeGrafter"/>
</dbReference>
<gene>
    <name evidence="2" type="ORF">FHW18_000729</name>
</gene>
<name>A0A7Y9IRY3_9BURK</name>
<accession>A0A7Y9IRY3</accession>
<dbReference type="Pfam" id="PF12802">
    <property type="entry name" value="MarR_2"/>
    <property type="match status" value="1"/>
</dbReference>
<dbReference type="GO" id="GO:0003677">
    <property type="term" value="F:DNA binding"/>
    <property type="evidence" value="ECO:0007669"/>
    <property type="project" value="UniProtKB-KW"/>
</dbReference>
<comment type="caution">
    <text evidence="2">The sequence shown here is derived from an EMBL/GenBank/DDBJ whole genome shotgun (WGS) entry which is preliminary data.</text>
</comment>
<dbReference type="RefSeq" id="WP_179583483.1">
    <property type="nucleotide sequence ID" value="NZ_JACBYR010000001.1"/>
</dbReference>
<evidence type="ECO:0000313" key="3">
    <source>
        <dbReference type="Proteomes" id="UP000542125"/>
    </source>
</evidence>
<dbReference type="AlphaFoldDB" id="A0A7Y9IRY3"/>
<evidence type="ECO:0000313" key="2">
    <source>
        <dbReference type="EMBL" id="NYE81458.1"/>
    </source>
</evidence>
<dbReference type="InterPro" id="IPR000835">
    <property type="entry name" value="HTH_MarR-typ"/>
</dbReference>
<keyword evidence="3" id="KW-1185">Reference proteome</keyword>
<dbReference type="PANTHER" id="PTHR33164:SF101">
    <property type="entry name" value="TRANSCRIPTIONAL REPRESSOR MPRA"/>
    <property type="match status" value="1"/>
</dbReference>
<sequence length="210" mass="22399">MNRRAAKSASTATAKSKALAPSVSLPALLDKGPEPDGTFRQLLYDISVVATHLESARQYLAERLGVTSPQYNIVMVVARMGGETGVSVSDVAARLNVTGAFVTNEVKKLVKAQLIVKKSNPDDGRGVLLSLSPHGHEQVRALEPDLLMVNDRLFSTVSREDFLHLARTVGSLIDVFGQTVAVLKALSTTASGSIPLAPSTPRKARATRRS</sequence>
<dbReference type="InterPro" id="IPR039422">
    <property type="entry name" value="MarR/SlyA-like"/>
</dbReference>
<proteinExistence type="predicted"/>
<dbReference type="Proteomes" id="UP000542125">
    <property type="component" value="Unassembled WGS sequence"/>
</dbReference>
<reference evidence="2 3" key="1">
    <citation type="submission" date="2020-07" db="EMBL/GenBank/DDBJ databases">
        <title>Genomic Encyclopedia of Type Strains, Phase IV (KMG-V): Genome sequencing to study the core and pangenomes of soil and plant-associated prokaryotes.</title>
        <authorList>
            <person name="Whitman W."/>
        </authorList>
    </citation>
    <scope>NUCLEOTIDE SEQUENCE [LARGE SCALE GENOMIC DNA]</scope>
    <source>
        <strain evidence="2 3">SAS40</strain>
    </source>
</reference>
<feature type="domain" description="HTH marR-type" evidence="1">
    <location>
        <begin position="39"/>
        <end position="174"/>
    </location>
</feature>
<organism evidence="2 3">
    <name type="scientific">Pigmentiphaga litoralis</name>
    <dbReference type="NCBI Taxonomy" id="516702"/>
    <lineage>
        <taxon>Bacteria</taxon>
        <taxon>Pseudomonadati</taxon>
        <taxon>Pseudomonadota</taxon>
        <taxon>Betaproteobacteria</taxon>
        <taxon>Burkholderiales</taxon>
        <taxon>Alcaligenaceae</taxon>
        <taxon>Pigmentiphaga</taxon>
    </lineage>
</organism>
<dbReference type="SMART" id="SM00347">
    <property type="entry name" value="HTH_MARR"/>
    <property type="match status" value="1"/>
</dbReference>
<protein>
    <submittedName>
        <fullName evidence="2">DNA-binding MarR family transcriptional regulator</fullName>
    </submittedName>
</protein>
<dbReference type="PROSITE" id="PS50995">
    <property type="entry name" value="HTH_MARR_2"/>
    <property type="match status" value="1"/>
</dbReference>